<keyword evidence="1" id="KW-0732">Signal</keyword>
<dbReference type="EMBL" id="GBXM01014154">
    <property type="protein sequence ID" value="JAH94423.1"/>
    <property type="molecule type" value="Transcribed_RNA"/>
</dbReference>
<evidence type="ECO:0000256" key="1">
    <source>
        <dbReference type="SAM" id="SignalP"/>
    </source>
</evidence>
<reference evidence="2" key="1">
    <citation type="submission" date="2014-11" db="EMBL/GenBank/DDBJ databases">
        <authorList>
            <person name="Amaro Gonzalez C."/>
        </authorList>
    </citation>
    <scope>NUCLEOTIDE SEQUENCE</scope>
</reference>
<protein>
    <submittedName>
        <fullName evidence="2">Uncharacterized protein</fullName>
    </submittedName>
</protein>
<proteinExistence type="predicted"/>
<accession>A0A0E9WYA6</accession>
<evidence type="ECO:0000313" key="2">
    <source>
        <dbReference type="EMBL" id="JAH94423.1"/>
    </source>
</evidence>
<name>A0A0E9WYA6_ANGAN</name>
<organism evidence="2">
    <name type="scientific">Anguilla anguilla</name>
    <name type="common">European freshwater eel</name>
    <name type="synonym">Muraena anguilla</name>
    <dbReference type="NCBI Taxonomy" id="7936"/>
    <lineage>
        <taxon>Eukaryota</taxon>
        <taxon>Metazoa</taxon>
        <taxon>Chordata</taxon>
        <taxon>Craniata</taxon>
        <taxon>Vertebrata</taxon>
        <taxon>Euteleostomi</taxon>
        <taxon>Actinopterygii</taxon>
        <taxon>Neopterygii</taxon>
        <taxon>Teleostei</taxon>
        <taxon>Anguilliformes</taxon>
        <taxon>Anguillidae</taxon>
        <taxon>Anguilla</taxon>
    </lineage>
</organism>
<dbReference type="AlphaFoldDB" id="A0A0E9WYA6"/>
<sequence length="51" mass="5643">MTCELSLVLFLASCRDVLWQAFHLYRITQEPALGTDVRLFSPQSQGSGLGS</sequence>
<reference evidence="2" key="2">
    <citation type="journal article" date="2015" name="Fish Shellfish Immunol.">
        <title>Early steps in the European eel (Anguilla anguilla)-Vibrio vulnificus interaction in the gills: Role of the RtxA13 toxin.</title>
        <authorList>
            <person name="Callol A."/>
            <person name="Pajuelo D."/>
            <person name="Ebbesson L."/>
            <person name="Teles M."/>
            <person name="MacKenzie S."/>
            <person name="Amaro C."/>
        </authorList>
    </citation>
    <scope>NUCLEOTIDE SEQUENCE</scope>
</reference>
<feature type="signal peptide" evidence="1">
    <location>
        <begin position="1"/>
        <end position="19"/>
    </location>
</feature>
<feature type="chain" id="PRO_5002434769" evidence="1">
    <location>
        <begin position="20"/>
        <end position="51"/>
    </location>
</feature>